<keyword evidence="2" id="KW-1185">Reference proteome</keyword>
<dbReference type="AlphaFoldDB" id="A0A7W7ZKE8"/>
<name>A0A7W7ZKE8_9BACT</name>
<accession>A0A7W7ZKE8</accession>
<organism evidence="1 2">
    <name type="scientific">Granulicella aggregans</name>
    <dbReference type="NCBI Taxonomy" id="474949"/>
    <lineage>
        <taxon>Bacteria</taxon>
        <taxon>Pseudomonadati</taxon>
        <taxon>Acidobacteriota</taxon>
        <taxon>Terriglobia</taxon>
        <taxon>Terriglobales</taxon>
        <taxon>Acidobacteriaceae</taxon>
        <taxon>Granulicella</taxon>
    </lineage>
</organism>
<evidence type="ECO:0000313" key="2">
    <source>
        <dbReference type="Proteomes" id="UP000540989"/>
    </source>
</evidence>
<sequence>MVIRGKLSHNLHREQGAMVEYIELRVWEENAHLIFREDEGEKLSCGLTRKVILDVDDHRLPEIIRVHNQLRAERHFLYGGHFLCRKYKSSELEKAEFLTMWIAPSIREAGEDYGTVYDEETACPLCGSGAHQLSALFLNLNKISRSRDLLGTDSAVEKVVSQRFLECVRDEELTGLDFRPVHAPVRGAKFKSRKGTGGPWHQMLVTSQSVSVVPPTRLGELMVLDLRPACPLGHCTDRWLLSEVTAEKSGWDGADVFQSLQRFGIRQEHRRPYTALFCTQRFRQMVKRRGLKGVTFEVAHLI</sequence>
<proteinExistence type="predicted"/>
<dbReference type="EMBL" id="JACHIP010000053">
    <property type="protein sequence ID" value="MBB5061560.1"/>
    <property type="molecule type" value="Genomic_DNA"/>
</dbReference>
<comment type="caution">
    <text evidence="1">The sequence shown here is derived from an EMBL/GenBank/DDBJ whole genome shotgun (WGS) entry which is preliminary data.</text>
</comment>
<reference evidence="1 2" key="1">
    <citation type="submission" date="2020-08" db="EMBL/GenBank/DDBJ databases">
        <title>Genomic Encyclopedia of Type Strains, Phase IV (KMG-V): Genome sequencing to study the core and pangenomes of soil and plant-associated prokaryotes.</title>
        <authorList>
            <person name="Whitman W."/>
        </authorList>
    </citation>
    <scope>NUCLEOTIDE SEQUENCE [LARGE SCALE GENOMIC DNA]</scope>
    <source>
        <strain evidence="1 2">M8UP14</strain>
    </source>
</reference>
<gene>
    <name evidence="1" type="ORF">HDF16_006296</name>
</gene>
<evidence type="ECO:0000313" key="1">
    <source>
        <dbReference type="EMBL" id="MBB5061560.1"/>
    </source>
</evidence>
<protein>
    <submittedName>
        <fullName evidence="1">Uncharacterized protein</fullName>
    </submittedName>
</protein>
<dbReference type="Proteomes" id="UP000540989">
    <property type="component" value="Unassembled WGS sequence"/>
</dbReference>